<sequence>MSQIHYKGDGAARSGANEPPCGANDDSDLAEFAIEGLNLEVLREDAIDWWDVYERNPALLASNLNSEATDRQANIGRPIRRTPEQQISPLSKSVQERKQEFWKVTEDTTFTDMLIIAGTDNSRRSFHMHRVIFNQYSGWLMKLHNSHKSLLNKREISLRVRNIDGDIFELVKAWMYLKEGVFNNLPIDNASRLLAAAEALEIPKLKYDLLWFVYHELESKAKPGATFLTGVFNFLNLAFRIKYDDDGDNLVVECLRKLLSKCSIHQINKYWASKSIMCDQLKEQFQKFINTTKGAF</sequence>
<protein>
    <recommendedName>
        <fullName evidence="2">BTB domain-containing protein</fullName>
    </recommendedName>
</protein>
<dbReference type="EMBL" id="JAVHJM010000014">
    <property type="protein sequence ID" value="KAK6498172.1"/>
    <property type="molecule type" value="Genomic_DNA"/>
</dbReference>
<evidence type="ECO:0000313" key="4">
    <source>
        <dbReference type="Proteomes" id="UP001307849"/>
    </source>
</evidence>
<evidence type="ECO:0000256" key="1">
    <source>
        <dbReference type="SAM" id="MobiDB-lite"/>
    </source>
</evidence>
<feature type="region of interest" description="Disordered" evidence="1">
    <location>
        <begin position="1"/>
        <end position="24"/>
    </location>
</feature>
<dbReference type="CDD" id="cd18186">
    <property type="entry name" value="BTB_POZ_ZBTB_KLHL-like"/>
    <property type="match status" value="1"/>
</dbReference>
<dbReference type="Pfam" id="PF00651">
    <property type="entry name" value="BTB"/>
    <property type="match status" value="1"/>
</dbReference>
<proteinExistence type="predicted"/>
<dbReference type="SUPFAM" id="SSF54695">
    <property type="entry name" value="POZ domain"/>
    <property type="match status" value="1"/>
</dbReference>
<evidence type="ECO:0000259" key="2">
    <source>
        <dbReference type="Pfam" id="PF00651"/>
    </source>
</evidence>
<accession>A0AAN8RPI7</accession>
<dbReference type="Gene3D" id="3.30.710.10">
    <property type="entry name" value="Potassium Channel Kv1.1, Chain A"/>
    <property type="match status" value="1"/>
</dbReference>
<dbReference type="InterPro" id="IPR011333">
    <property type="entry name" value="SKP1/BTB/POZ_sf"/>
</dbReference>
<name>A0AAN8RPI7_9PEZI</name>
<keyword evidence="4" id="KW-1185">Reference proteome</keyword>
<reference evidence="3 4" key="1">
    <citation type="submission" date="2019-10" db="EMBL/GenBank/DDBJ databases">
        <authorList>
            <person name="Palmer J.M."/>
        </authorList>
    </citation>
    <scope>NUCLEOTIDE SEQUENCE [LARGE SCALE GENOMIC DNA]</scope>
    <source>
        <strain evidence="3 4">TWF506</strain>
    </source>
</reference>
<dbReference type="InterPro" id="IPR000210">
    <property type="entry name" value="BTB/POZ_dom"/>
</dbReference>
<gene>
    <name evidence="3" type="ORF">TWF506_004411</name>
</gene>
<feature type="domain" description="BTB" evidence="2">
    <location>
        <begin position="106"/>
        <end position="206"/>
    </location>
</feature>
<dbReference type="Proteomes" id="UP001307849">
    <property type="component" value="Unassembled WGS sequence"/>
</dbReference>
<dbReference type="AlphaFoldDB" id="A0AAN8RPI7"/>
<organism evidence="3 4">
    <name type="scientific">Arthrobotrys conoides</name>
    <dbReference type="NCBI Taxonomy" id="74498"/>
    <lineage>
        <taxon>Eukaryota</taxon>
        <taxon>Fungi</taxon>
        <taxon>Dikarya</taxon>
        <taxon>Ascomycota</taxon>
        <taxon>Pezizomycotina</taxon>
        <taxon>Orbiliomycetes</taxon>
        <taxon>Orbiliales</taxon>
        <taxon>Orbiliaceae</taxon>
        <taxon>Arthrobotrys</taxon>
    </lineage>
</organism>
<comment type="caution">
    <text evidence="3">The sequence shown here is derived from an EMBL/GenBank/DDBJ whole genome shotgun (WGS) entry which is preliminary data.</text>
</comment>
<evidence type="ECO:0000313" key="3">
    <source>
        <dbReference type="EMBL" id="KAK6498172.1"/>
    </source>
</evidence>
<feature type="compositionally biased region" description="Basic and acidic residues" evidence="1">
    <location>
        <begin position="1"/>
        <end position="10"/>
    </location>
</feature>